<dbReference type="InterPro" id="IPR027417">
    <property type="entry name" value="P-loop_NTPase"/>
</dbReference>
<proteinExistence type="predicted"/>
<sequence>MGVFFYWTINIKYMKNKRLIFIGGPMGVGKTTLGQYLVEHKLDNAVFLDGDWCWYMNPWNFNDENKKMVVKNIQYLLNSFIANSQLENIVFVWVMHQQKIIDEILRGLKGDYDFYSFSLRPSVSELRKRFIKDIRSGIREEKDLSEAVARIPMYKSVHSFKINVTGTEYPENAQKILKVINQAK</sequence>
<organism evidence="1 2">
    <name type="scientific">Oenococcus oeni ATCC BAA-1163</name>
    <dbReference type="NCBI Taxonomy" id="379360"/>
    <lineage>
        <taxon>Bacteria</taxon>
        <taxon>Bacillati</taxon>
        <taxon>Bacillota</taxon>
        <taxon>Bacilli</taxon>
        <taxon>Lactobacillales</taxon>
        <taxon>Lactobacillaceae</taxon>
        <taxon>Oenococcus</taxon>
    </lineage>
</organism>
<dbReference type="Proteomes" id="UP000003346">
    <property type="component" value="Unassembled WGS sequence"/>
</dbReference>
<reference evidence="1 2" key="1">
    <citation type="submission" date="2006-11" db="EMBL/GenBank/DDBJ databases">
        <authorList>
            <consortium name="Laboratoire de Microbiologie (Universite Bourgogne)"/>
            <consortium name="GENOME Express"/>
            <consortium name="UMR Oenologie Ampelologie (Universite Bordeaux 2)"/>
            <person name="Guzzo J."/>
        </authorList>
    </citation>
    <scope>NUCLEOTIDE SEQUENCE [LARGE SCALE GENOMIC DNA]</scope>
    <source>
        <strain evidence="1 2">ATCC BAA-1163</strain>
    </source>
</reference>
<gene>
    <name evidence="1" type="ORF">OENOO_32009</name>
</gene>
<accession>A0NHM1</accession>
<name>A0NHM1_OENOE</name>
<dbReference type="SUPFAM" id="SSF52540">
    <property type="entry name" value="P-loop containing nucleoside triphosphate hydrolases"/>
    <property type="match status" value="1"/>
</dbReference>
<evidence type="ECO:0000313" key="1">
    <source>
        <dbReference type="EMBL" id="EAV40011.1"/>
    </source>
</evidence>
<dbReference type="Gene3D" id="3.40.50.300">
    <property type="entry name" value="P-loop containing nucleotide triphosphate hydrolases"/>
    <property type="match status" value="1"/>
</dbReference>
<comment type="caution">
    <text evidence="1">The sequence shown here is derived from an EMBL/GenBank/DDBJ whole genome shotgun (WGS) entry which is preliminary data.</text>
</comment>
<dbReference type="AlphaFoldDB" id="A0NHM1"/>
<dbReference type="HOGENOM" id="CLU_102890_0_0_9"/>
<evidence type="ECO:0008006" key="3">
    <source>
        <dbReference type="Google" id="ProtNLM"/>
    </source>
</evidence>
<dbReference type="EMBL" id="AAUV01000028">
    <property type="protein sequence ID" value="EAV40011.1"/>
    <property type="molecule type" value="Genomic_DNA"/>
</dbReference>
<protein>
    <recommendedName>
        <fullName evidence="3">Nucleotide kinase</fullName>
    </recommendedName>
</protein>
<dbReference type="Pfam" id="PF13238">
    <property type="entry name" value="AAA_18"/>
    <property type="match status" value="1"/>
</dbReference>
<evidence type="ECO:0000313" key="2">
    <source>
        <dbReference type="Proteomes" id="UP000003346"/>
    </source>
</evidence>